<reference evidence="7 8" key="1">
    <citation type="submission" date="2024-07" db="EMBL/GenBank/DDBJ databases">
        <title>Section-level genome sequencing and comparative genomics of Aspergillus sections Usti and Cavernicolus.</title>
        <authorList>
            <consortium name="Lawrence Berkeley National Laboratory"/>
            <person name="Nybo J.L."/>
            <person name="Vesth T.C."/>
            <person name="Theobald S."/>
            <person name="Frisvad J.C."/>
            <person name="Larsen T.O."/>
            <person name="Kjaerboelling I."/>
            <person name="Rothschild-Mancinelli K."/>
            <person name="Lyhne E.K."/>
            <person name="Kogle M.E."/>
            <person name="Barry K."/>
            <person name="Clum A."/>
            <person name="Na H."/>
            <person name="Ledsgaard L."/>
            <person name="Lin J."/>
            <person name="Lipzen A."/>
            <person name="Kuo A."/>
            <person name="Riley R."/>
            <person name="Mondo S."/>
            <person name="LaButti K."/>
            <person name="Haridas S."/>
            <person name="Pangalinan J."/>
            <person name="Salamov A.A."/>
            <person name="Simmons B.A."/>
            <person name="Magnuson J.K."/>
            <person name="Chen J."/>
            <person name="Drula E."/>
            <person name="Henrissat B."/>
            <person name="Wiebenga A."/>
            <person name="Lubbers R.J."/>
            <person name="Gomes A.C."/>
            <person name="Makela M.R."/>
            <person name="Stajich J."/>
            <person name="Grigoriev I.V."/>
            <person name="Mortensen U.H."/>
            <person name="De vries R.P."/>
            <person name="Baker S.E."/>
            <person name="Andersen M.R."/>
        </authorList>
    </citation>
    <scope>NUCLEOTIDE SEQUENCE [LARGE SCALE GENOMIC DNA]</scope>
    <source>
        <strain evidence="7 8">CBS 600.67</strain>
    </source>
</reference>
<proteinExistence type="inferred from homology"/>
<evidence type="ECO:0000256" key="2">
    <source>
        <dbReference type="ARBA" id="ARBA00007749"/>
    </source>
</evidence>
<dbReference type="SMART" id="SM00849">
    <property type="entry name" value="Lactamase_B"/>
    <property type="match status" value="1"/>
</dbReference>
<evidence type="ECO:0000313" key="8">
    <source>
        <dbReference type="Proteomes" id="UP001610335"/>
    </source>
</evidence>
<dbReference type="Proteomes" id="UP001610335">
    <property type="component" value="Unassembled WGS sequence"/>
</dbReference>
<comment type="caution">
    <text evidence="7">The sequence shown here is derived from an EMBL/GenBank/DDBJ whole genome shotgun (WGS) entry which is preliminary data.</text>
</comment>
<evidence type="ECO:0000256" key="5">
    <source>
        <dbReference type="ARBA" id="ARBA00022833"/>
    </source>
</evidence>
<dbReference type="PANTHER" id="PTHR42978">
    <property type="entry name" value="QUORUM-QUENCHING LACTONASE YTNP-RELATED-RELATED"/>
    <property type="match status" value="1"/>
</dbReference>
<dbReference type="InterPro" id="IPR036866">
    <property type="entry name" value="RibonucZ/Hydroxyglut_hydro"/>
</dbReference>
<keyword evidence="4" id="KW-0378">Hydrolase</keyword>
<dbReference type="Pfam" id="PF00753">
    <property type="entry name" value="Lactamase_B"/>
    <property type="match status" value="1"/>
</dbReference>
<protein>
    <submittedName>
        <fullName evidence="7">Beta-lactamase-like protein</fullName>
    </submittedName>
</protein>
<evidence type="ECO:0000313" key="7">
    <source>
        <dbReference type="EMBL" id="KAL2825815.1"/>
    </source>
</evidence>
<comment type="similarity">
    <text evidence="2">Belongs to the metallo-beta-lactamase superfamily.</text>
</comment>
<comment type="cofactor">
    <cofactor evidence="1">
        <name>Zn(2+)</name>
        <dbReference type="ChEBI" id="CHEBI:29105"/>
    </cofactor>
</comment>
<dbReference type="SUPFAM" id="SSF56281">
    <property type="entry name" value="Metallo-hydrolase/oxidoreductase"/>
    <property type="match status" value="1"/>
</dbReference>
<dbReference type="InterPro" id="IPR001279">
    <property type="entry name" value="Metallo-B-lactamas"/>
</dbReference>
<evidence type="ECO:0000256" key="3">
    <source>
        <dbReference type="ARBA" id="ARBA00022723"/>
    </source>
</evidence>
<evidence type="ECO:0000259" key="6">
    <source>
        <dbReference type="SMART" id="SM00849"/>
    </source>
</evidence>
<dbReference type="Gene3D" id="3.60.15.10">
    <property type="entry name" value="Ribonuclease Z/Hydroxyacylglutathione hydrolase-like"/>
    <property type="match status" value="1"/>
</dbReference>
<name>A0ABR4IDK3_9EURO</name>
<gene>
    <name evidence="7" type="ORF">BDW59DRAFT_179788</name>
</gene>
<keyword evidence="3" id="KW-0479">Metal-binding</keyword>
<keyword evidence="5" id="KW-0862">Zinc</keyword>
<evidence type="ECO:0000256" key="1">
    <source>
        <dbReference type="ARBA" id="ARBA00001947"/>
    </source>
</evidence>
<dbReference type="CDD" id="cd07730">
    <property type="entry name" value="metallo-hydrolase-like_MBL-fold"/>
    <property type="match status" value="1"/>
</dbReference>
<dbReference type="InterPro" id="IPR051013">
    <property type="entry name" value="MBL_superfamily_lactonases"/>
</dbReference>
<dbReference type="EMBL" id="JBFXLS010000034">
    <property type="protein sequence ID" value="KAL2825815.1"/>
    <property type="molecule type" value="Genomic_DNA"/>
</dbReference>
<evidence type="ECO:0000256" key="4">
    <source>
        <dbReference type="ARBA" id="ARBA00022801"/>
    </source>
</evidence>
<keyword evidence="8" id="KW-1185">Reference proteome</keyword>
<feature type="domain" description="Metallo-beta-lactamase" evidence="6">
    <location>
        <begin position="44"/>
        <end position="286"/>
    </location>
</feature>
<sequence length="309" mass="34055">MGDTLPAPFPGQAYVTVSPINGGQITLPERSFVSPSGDAAVTVPSLSFLITHPGTGSETKPRYLLFDLGLRAKLGDYMKEQRNHLESRRPYVLGPGVAQWLRHGGIDPADIDTVILSHIHYDHHGDPAEFSNAKFWVGAGSLNVLKDGLGISASHQFFDPDLFRNTTEVNEFPPPDTPSWRAVGPFEAVLDFLGDGSVYVVDAPGHLPGHINLLCRVAPAKWMYLGGDSCHDVRLLTGERQIATWADAHGNTRCIHVDKDRAEETLSRIRELMQTKGDEVEVVMAHDVQWWNRNRHRAIGMGGVKSTRI</sequence>
<dbReference type="PANTHER" id="PTHR42978:SF2">
    <property type="entry name" value="102 KBASES UNSTABLE REGION: FROM 1 TO 119443"/>
    <property type="match status" value="1"/>
</dbReference>
<accession>A0ABR4IDK3</accession>
<organism evidence="7 8">
    <name type="scientific">Aspergillus cavernicola</name>
    <dbReference type="NCBI Taxonomy" id="176166"/>
    <lineage>
        <taxon>Eukaryota</taxon>
        <taxon>Fungi</taxon>
        <taxon>Dikarya</taxon>
        <taxon>Ascomycota</taxon>
        <taxon>Pezizomycotina</taxon>
        <taxon>Eurotiomycetes</taxon>
        <taxon>Eurotiomycetidae</taxon>
        <taxon>Eurotiales</taxon>
        <taxon>Aspergillaceae</taxon>
        <taxon>Aspergillus</taxon>
        <taxon>Aspergillus subgen. Nidulantes</taxon>
    </lineage>
</organism>